<proteinExistence type="predicted"/>
<dbReference type="InterPro" id="IPR029063">
    <property type="entry name" value="SAM-dependent_MTases_sf"/>
</dbReference>
<evidence type="ECO:0000256" key="4">
    <source>
        <dbReference type="ARBA" id="ARBA00022679"/>
    </source>
</evidence>
<dbReference type="CDD" id="cd02440">
    <property type="entry name" value="AdoMet_MTases"/>
    <property type="match status" value="1"/>
</dbReference>
<dbReference type="Gene3D" id="3.40.50.150">
    <property type="entry name" value="Vaccinia Virus protein VP39"/>
    <property type="match status" value="1"/>
</dbReference>
<evidence type="ECO:0000256" key="6">
    <source>
        <dbReference type="PROSITE-ProRule" id="PRU00529"/>
    </source>
</evidence>
<dbReference type="PROSITE" id="PS51165">
    <property type="entry name" value="THUMP"/>
    <property type="match status" value="1"/>
</dbReference>
<dbReference type="InterPro" id="IPR002052">
    <property type="entry name" value="DNA_methylase_N6_adenine_CS"/>
</dbReference>
<name>A0ABU3B673_9GAMM</name>
<keyword evidence="3 8" id="KW-0489">Methyltransferase</keyword>
<feature type="domain" description="THUMP" evidence="7">
    <location>
        <begin position="60"/>
        <end position="169"/>
    </location>
</feature>
<gene>
    <name evidence="8" type="ORF">RM531_05660</name>
</gene>
<dbReference type="RefSeq" id="WP_311657933.1">
    <property type="nucleotide sequence ID" value="NZ_JAVRHY010000004.1"/>
</dbReference>
<protein>
    <submittedName>
        <fullName evidence="8">Methyltransferase</fullName>
    </submittedName>
</protein>
<dbReference type="PANTHER" id="PTHR14911:SF13">
    <property type="entry name" value="TRNA (GUANINE(6)-N2)-METHYLTRANSFERASE THUMP3"/>
    <property type="match status" value="1"/>
</dbReference>
<keyword evidence="4" id="KW-0808">Transferase</keyword>
<dbReference type="Proteomes" id="UP001259982">
    <property type="component" value="Unassembled WGS sequence"/>
</dbReference>
<dbReference type="InterPro" id="IPR053943">
    <property type="entry name" value="RlmKL-like_Mtase_CS"/>
</dbReference>
<dbReference type="InterPro" id="IPR004114">
    <property type="entry name" value="THUMP_dom"/>
</dbReference>
<keyword evidence="5" id="KW-0819">tRNA processing</keyword>
<comment type="subcellular location">
    <subcellularLocation>
        <location evidence="1">Cytoplasm</location>
    </subcellularLocation>
</comment>
<evidence type="ECO:0000256" key="2">
    <source>
        <dbReference type="ARBA" id="ARBA00022490"/>
    </source>
</evidence>
<dbReference type="EMBL" id="JAVRHY010000004">
    <property type="protein sequence ID" value="MDT0617951.1"/>
    <property type="molecule type" value="Genomic_DNA"/>
</dbReference>
<dbReference type="PRINTS" id="PR00507">
    <property type="entry name" value="N12N6MTFRASE"/>
</dbReference>
<dbReference type="InterPro" id="IPR000241">
    <property type="entry name" value="RlmKL-like_Mtase"/>
</dbReference>
<keyword evidence="9" id="KW-1185">Reference proteome</keyword>
<evidence type="ECO:0000256" key="1">
    <source>
        <dbReference type="ARBA" id="ARBA00004496"/>
    </source>
</evidence>
<dbReference type="Gene3D" id="3.30.2130.30">
    <property type="match status" value="1"/>
</dbReference>
<dbReference type="Pfam" id="PF01170">
    <property type="entry name" value="UPF0020"/>
    <property type="match status" value="1"/>
</dbReference>
<dbReference type="GO" id="GO:0032259">
    <property type="term" value="P:methylation"/>
    <property type="evidence" value="ECO:0007669"/>
    <property type="project" value="UniProtKB-KW"/>
</dbReference>
<dbReference type="SUPFAM" id="SSF53335">
    <property type="entry name" value="S-adenosyl-L-methionine-dependent methyltransferases"/>
    <property type="match status" value="1"/>
</dbReference>
<evidence type="ECO:0000313" key="9">
    <source>
        <dbReference type="Proteomes" id="UP001259982"/>
    </source>
</evidence>
<dbReference type="PROSITE" id="PS00092">
    <property type="entry name" value="N6_MTASE"/>
    <property type="match status" value="1"/>
</dbReference>
<organism evidence="8 9">
    <name type="scientific">Spectribacter acetivorans</name>
    <dbReference type="NCBI Taxonomy" id="3075603"/>
    <lineage>
        <taxon>Bacteria</taxon>
        <taxon>Pseudomonadati</taxon>
        <taxon>Pseudomonadota</taxon>
        <taxon>Gammaproteobacteria</taxon>
        <taxon>Salinisphaerales</taxon>
        <taxon>Salinisphaeraceae</taxon>
        <taxon>Spectribacter</taxon>
    </lineage>
</organism>
<dbReference type="SUPFAM" id="SSF143437">
    <property type="entry name" value="THUMP domain-like"/>
    <property type="match status" value="1"/>
</dbReference>
<reference evidence="8 9" key="1">
    <citation type="submission" date="2023-09" db="EMBL/GenBank/DDBJ databases">
        <authorList>
            <person name="Rey-Velasco X."/>
        </authorList>
    </citation>
    <scope>NUCLEOTIDE SEQUENCE [LARGE SCALE GENOMIC DNA]</scope>
    <source>
        <strain evidence="8 9">P385</strain>
    </source>
</reference>
<dbReference type="PROSITE" id="PS01261">
    <property type="entry name" value="UPF0020"/>
    <property type="match status" value="1"/>
</dbReference>
<evidence type="ECO:0000259" key="7">
    <source>
        <dbReference type="PROSITE" id="PS51165"/>
    </source>
</evidence>
<keyword evidence="6" id="KW-0694">RNA-binding</keyword>
<keyword evidence="2" id="KW-0963">Cytoplasm</keyword>
<evidence type="ECO:0000313" key="8">
    <source>
        <dbReference type="EMBL" id="MDT0617951.1"/>
    </source>
</evidence>
<dbReference type="GO" id="GO:0008168">
    <property type="term" value="F:methyltransferase activity"/>
    <property type="evidence" value="ECO:0007669"/>
    <property type="project" value="UniProtKB-KW"/>
</dbReference>
<dbReference type="SMART" id="SM00981">
    <property type="entry name" value="THUMP"/>
    <property type="match status" value="1"/>
</dbReference>
<evidence type="ECO:0000256" key="3">
    <source>
        <dbReference type="ARBA" id="ARBA00022603"/>
    </source>
</evidence>
<dbReference type="Pfam" id="PF02926">
    <property type="entry name" value="THUMP"/>
    <property type="match status" value="1"/>
</dbReference>
<dbReference type="CDD" id="cd11715">
    <property type="entry name" value="THUMP_AdoMetMT"/>
    <property type="match status" value="1"/>
</dbReference>
<dbReference type="PANTHER" id="PTHR14911">
    <property type="entry name" value="THUMP DOMAIN-CONTAINING"/>
    <property type="match status" value="1"/>
</dbReference>
<accession>A0ABU3B673</accession>
<evidence type="ECO:0000256" key="5">
    <source>
        <dbReference type="ARBA" id="ARBA00022694"/>
    </source>
</evidence>
<comment type="caution">
    <text evidence="8">The sequence shown here is derived from an EMBL/GenBank/DDBJ whole genome shotgun (WGS) entry which is preliminary data.</text>
</comment>
<sequence>MTDTLKVTGCQRVFTTNPGLEKVVIAEFRQRCYAAGAPAGGFDARRSGVRGRVLAGTDGDVMAAVAPRMRSIHHVRRPVDRFDLPDGPDPLAEIAARVAKLDLPELATAASFRASCIRRGDQPFTSEDVMRAVGAAINRAWQVSVDLTGYDAAVHVDVIDSRCIVDVVLPHRALSNRHPRVETHPTGLRANIAYAALRMAGIEEDSAGRVLDPFCGSGTILLEAGDLAPGIEVIGCDWNERAVAGASANLAVAGLADRGRVDCRDSLAGLDDLGVFDAVVTNPPFGRKLGRGMKFPDFYRRLFELAADRLAPGHRLVFLADRGGAVNRGLRAAGGFRLRRRRLIQMSGVWPCIYVFERL</sequence>